<dbReference type="Gene3D" id="3.40.50.620">
    <property type="entry name" value="HUPs"/>
    <property type="match status" value="1"/>
</dbReference>
<reference evidence="1 2" key="1">
    <citation type="submission" date="2021-03" db="EMBL/GenBank/DDBJ databases">
        <title>Thermosipho ferrireducens sp.nov., an anaerobic thermophilic iron-reducing bacterium isolated from a deep-sea hydrothermal sulfide deposits.</title>
        <authorList>
            <person name="Zeng X."/>
            <person name="Chen Y."/>
            <person name="Shao Z."/>
        </authorList>
    </citation>
    <scope>NUCLEOTIDE SEQUENCE [LARGE SCALE GENOMIC DNA]</scope>
    <source>
        <strain evidence="1 2">JL129W03</strain>
    </source>
</reference>
<protein>
    <submittedName>
        <fullName evidence="1">Uncharacterized protein</fullName>
    </submittedName>
</protein>
<evidence type="ECO:0000313" key="1">
    <source>
        <dbReference type="EMBL" id="QTA38424.1"/>
    </source>
</evidence>
<keyword evidence="2" id="KW-1185">Reference proteome</keyword>
<dbReference type="InterPro" id="IPR014729">
    <property type="entry name" value="Rossmann-like_a/b/a_fold"/>
</dbReference>
<gene>
    <name evidence="1" type="ORF">JYK00_02555</name>
</gene>
<evidence type="ECO:0000313" key="2">
    <source>
        <dbReference type="Proteomes" id="UP000671862"/>
    </source>
</evidence>
<dbReference type="Proteomes" id="UP000671862">
    <property type="component" value="Chromosome"/>
</dbReference>
<dbReference type="RefSeq" id="WP_207567143.1">
    <property type="nucleotide sequence ID" value="NZ_CP071446.1"/>
</dbReference>
<accession>A0ABX7S750</accession>
<proteinExistence type="predicted"/>
<name>A0ABX7S750_9BACT</name>
<sequence>MTLLVPIDFKENKKVLLKVAKKESEVFLLEIIDEQIVELAAEIAVEKGWLGDKTIEEIANFLKKQYEQMADKFVNDAEKFLKEKGINVRSKKVKGKFINVLDDIKGDKYIFVYKRGYNPYWQILKPVIYTWCKDKKCEIKGG</sequence>
<dbReference type="EMBL" id="CP071446">
    <property type="protein sequence ID" value="QTA38424.1"/>
    <property type="molecule type" value="Genomic_DNA"/>
</dbReference>
<organism evidence="1 2">
    <name type="scientific">Thermosipho ferrireducens</name>
    <dbReference type="NCBI Taxonomy" id="2571116"/>
    <lineage>
        <taxon>Bacteria</taxon>
        <taxon>Thermotogati</taxon>
        <taxon>Thermotogota</taxon>
        <taxon>Thermotogae</taxon>
        <taxon>Thermotogales</taxon>
        <taxon>Fervidobacteriaceae</taxon>
        <taxon>Thermosipho</taxon>
    </lineage>
</organism>